<dbReference type="PROSITE" id="PS50158">
    <property type="entry name" value="ZF_CCHC"/>
    <property type="match status" value="1"/>
</dbReference>
<dbReference type="InterPro" id="IPR026960">
    <property type="entry name" value="RVT-Znf"/>
</dbReference>
<keyword evidence="1" id="KW-0863">Zinc-finger</keyword>
<dbReference type="PANTHER" id="PTHR33116:SF78">
    <property type="entry name" value="OS12G0587133 PROTEIN"/>
    <property type="match status" value="1"/>
</dbReference>
<dbReference type="Proteomes" id="UP001054252">
    <property type="component" value="Unassembled WGS sequence"/>
</dbReference>
<feature type="domain" description="RNase H type-1" evidence="4">
    <location>
        <begin position="1653"/>
        <end position="1783"/>
    </location>
</feature>
<dbReference type="Pfam" id="PF13966">
    <property type="entry name" value="zf-RVT"/>
    <property type="match status" value="1"/>
</dbReference>
<feature type="region of interest" description="Disordered" evidence="2">
    <location>
        <begin position="587"/>
        <end position="640"/>
    </location>
</feature>
<feature type="region of interest" description="Disordered" evidence="2">
    <location>
        <begin position="399"/>
        <end position="433"/>
    </location>
</feature>
<feature type="domain" description="CCHC-type" evidence="3">
    <location>
        <begin position="311"/>
        <end position="326"/>
    </location>
</feature>
<evidence type="ECO:0000256" key="2">
    <source>
        <dbReference type="SAM" id="MobiDB-lite"/>
    </source>
</evidence>
<dbReference type="GO" id="GO:0003676">
    <property type="term" value="F:nucleic acid binding"/>
    <property type="evidence" value="ECO:0007669"/>
    <property type="project" value="InterPro"/>
</dbReference>
<evidence type="ECO:0000259" key="3">
    <source>
        <dbReference type="PROSITE" id="PS50158"/>
    </source>
</evidence>
<name>A0AAV5MAR6_9ROSI</name>
<dbReference type="PANTHER" id="PTHR33116">
    <property type="entry name" value="REVERSE TRANSCRIPTASE ZINC-BINDING DOMAIN-CONTAINING PROTEIN-RELATED-RELATED"/>
    <property type="match status" value="1"/>
</dbReference>
<comment type="caution">
    <text evidence="5">The sequence shown here is derived from an EMBL/GenBank/DDBJ whole genome shotgun (WGS) entry which is preliminary data.</text>
</comment>
<keyword evidence="1" id="KW-0479">Metal-binding</keyword>
<proteinExistence type="predicted"/>
<feature type="compositionally biased region" description="Polar residues" evidence="2">
    <location>
        <begin position="422"/>
        <end position="433"/>
    </location>
</feature>
<evidence type="ECO:0008006" key="7">
    <source>
        <dbReference type="Google" id="ProtNLM"/>
    </source>
</evidence>
<feature type="region of interest" description="Disordered" evidence="2">
    <location>
        <begin position="466"/>
        <end position="485"/>
    </location>
</feature>
<feature type="region of interest" description="Disordered" evidence="2">
    <location>
        <begin position="530"/>
        <end position="565"/>
    </location>
</feature>
<dbReference type="InterPro" id="IPR043502">
    <property type="entry name" value="DNA/RNA_pol_sf"/>
</dbReference>
<dbReference type="InterPro" id="IPR036397">
    <property type="entry name" value="RNaseH_sf"/>
</dbReference>
<dbReference type="InterPro" id="IPR036875">
    <property type="entry name" value="Znf_CCHC_sf"/>
</dbReference>
<gene>
    <name evidence="5" type="ORF">SLEP1_g53865</name>
</gene>
<dbReference type="Gene3D" id="3.30.420.10">
    <property type="entry name" value="Ribonuclease H-like superfamily/Ribonuclease H"/>
    <property type="match status" value="1"/>
</dbReference>
<dbReference type="SUPFAM" id="SSF57756">
    <property type="entry name" value="Retrovirus zinc finger-like domains"/>
    <property type="match status" value="1"/>
</dbReference>
<protein>
    <recommendedName>
        <fullName evidence="7">CCHC-type domain-containing protein</fullName>
    </recommendedName>
</protein>
<dbReference type="Pfam" id="PF13456">
    <property type="entry name" value="RVT_3"/>
    <property type="match status" value="1"/>
</dbReference>
<dbReference type="InterPro" id="IPR002156">
    <property type="entry name" value="RNaseH_domain"/>
</dbReference>
<dbReference type="EMBL" id="BPVZ01000218">
    <property type="protein sequence ID" value="GKV46906.1"/>
    <property type="molecule type" value="Genomic_DNA"/>
</dbReference>
<dbReference type="SUPFAM" id="SSF56672">
    <property type="entry name" value="DNA/RNA polymerases"/>
    <property type="match status" value="1"/>
</dbReference>
<dbReference type="SUPFAM" id="SSF53098">
    <property type="entry name" value="Ribonuclease H-like"/>
    <property type="match status" value="1"/>
</dbReference>
<keyword evidence="6" id="KW-1185">Reference proteome</keyword>
<reference evidence="5 6" key="1">
    <citation type="journal article" date="2021" name="Commun. Biol.">
        <title>The genome of Shorea leprosula (Dipterocarpaceae) highlights the ecological relevance of drought in aseasonal tropical rainforests.</title>
        <authorList>
            <person name="Ng K.K.S."/>
            <person name="Kobayashi M.J."/>
            <person name="Fawcett J.A."/>
            <person name="Hatakeyama M."/>
            <person name="Paape T."/>
            <person name="Ng C.H."/>
            <person name="Ang C.C."/>
            <person name="Tnah L.H."/>
            <person name="Lee C.T."/>
            <person name="Nishiyama T."/>
            <person name="Sese J."/>
            <person name="O'Brien M.J."/>
            <person name="Copetti D."/>
            <person name="Mohd Noor M.I."/>
            <person name="Ong R.C."/>
            <person name="Putra M."/>
            <person name="Sireger I.Z."/>
            <person name="Indrioko S."/>
            <person name="Kosugi Y."/>
            <person name="Izuno A."/>
            <person name="Isagi Y."/>
            <person name="Lee S.L."/>
            <person name="Shimizu K.K."/>
        </authorList>
    </citation>
    <scope>NUCLEOTIDE SEQUENCE [LARGE SCALE GENOMIC DNA]</scope>
    <source>
        <strain evidence="5">214</strain>
    </source>
</reference>
<dbReference type="PROSITE" id="PS50879">
    <property type="entry name" value="RNASE_H_1"/>
    <property type="match status" value="1"/>
</dbReference>
<sequence>MSVREKLSLFENSPSVQEIDLLDRSTKKIKDPETKATAEHSRRGPLSSGIIDVAMNAQSTDEAPQDTLMVESQNPTTTSASQTQNFLSYRDKLMGEENPVILSFNTIPSYMDEESDIDDDPEDDAPIVLLSKAEKRRIREPWMNAIIIKAFHPKPLGYNYVFPRVQAQWKPNGKWDFIDLGFDFFLVRFQDNEDLSKVIMGGPWFIGPYYLTMRRWEPNFDPEEAIRTTTTTVVWARLPNLSADYYDPTTLQKIGNKIGPLLRVDAHTAHHTRGQYARVCVQIDLAQPVTKYVRIGKKKQRVSYEGVNALCFHCGRIGHRNNQCPQLNTTSESPKEAANIAHQPTQALNSSTPVAKAVTSSATLNPGMQTPTADQSFDEGNYGPWLLVEHRKTKRKPFLKASAPEKMPANPKSRETRDSAVPTRSTVSKTQRVTNSSLSIHLNGNVSSALNVAQPLKQGQKIYKAKAPTEDSSKLEPKTQQWGPDTLRPFSPCLDHIAGSSKSGQTTLTTPIPCTSTSTTGIDSQILFPQNSTSPSFNHGFVPDPAPRLENPNVSSKRPDDCSNGDSCGVDTGLLITQGVQMVSGSTVHGVASPHSHRHRGESPGDSSLDPPSRGKSRSKRVMSDRESRIDRRRHNARQGVEPYQAPTFDKLCIPAPPEGCPSTGENGTHSFDIESSIVARDTHREGIPSSFLTISFPPRQVPVMDIPILTAGALKAGFRKGVMDLKRIHNPAMILILETKISGQNAREVAESLGFPKSCIVNSNGLAGGLWLLWDDSRLTVDILSTSNQAIHAAIQVWVDNNLNTAKCLDLTMNRAKAWSQATFGNIFKKKKKLLSRIEGIQMSPAYNFSSFLWSLEKDLLQEYNDILNWEADLWFLKSRADWITDGDRNTRFFHVTTLKHRAQNRIFGLFNDQGNWISDSSGIASIAISFFSELFTTSHSRSFFDSYHSIDHQAQTSYSLDSIKGCPSDKEIWDAVNSLKSFKAPGPDGTHPFFYKRMWPLIGGKISAEIRNIFQDGHFPSKWNECSLVLIPKLKSSEHIHQFRPISLCNTVYKIISKMLVHRIKPWMDKIISPCQSSFIPGRQGTDNVVILQELVYSFSKKSGKTGDMIYMDAGVWKGTKVGRSGPFLSHIFFADDIIFIGKATVSNCLHLQKVLQFFCERSGQKINNLKSKVLFSKNVDQATRDNLCSILGYSQTEDLGKYLGVPISAKKLNHSNCQFIIDRVRNKLSGWKSKFLSFAGRTTLAKSVLATVPNYYMQSSLLPASVHREIDQISRNFIWGSEVEQRRIHLVNWNIVSSPKHLGGLGLKSARETNLVAMCKLNWRLHQEKDKIWTDMFRRKYNIHDCHTRPSGTGSPIWKAITKGFDLFNLGLKWVPHTGTNISFWTDCWVTETPLASIVYGPHYPDFKAITVLDFFSAGNHAPDLISYSLPDYIFNRLKAIPRSIFNSREDSFAWKGTAKGEFSSASAYYILKTPPTSTDTDWDWIWKLPTIPKIQHFFWLLAHQRLKCFSFLHHLNISTTANCPRCHVDEETVEHLIRICPSSTDILHELFPNISSQQQQELDFVSGLKFNAHCKVRTHVLNIPWNILFCFAIWGIWLQRNHIVHSPHPYQINNFRSIIVEKAAEFWASVTPKDNRIYQEEYFKWDKPPSNVIKLNTDGSAKGNPGISAAGGIFRDCQGNWKLGYARKIGWSNSLAAELWAIRDGLQLAIMHKFFHIIVESDSFVAIQLLHEPPPASHNLSSLIFDCRELIQQIPKVELKHIVRESNMAADQMAKQGHVIDCDFVIFEVIPPSVNQYCIADMMGVEFPRMC</sequence>
<dbReference type="Pfam" id="PF14111">
    <property type="entry name" value="DUF4283"/>
    <property type="match status" value="1"/>
</dbReference>
<evidence type="ECO:0000313" key="5">
    <source>
        <dbReference type="EMBL" id="GKV46906.1"/>
    </source>
</evidence>
<dbReference type="InterPro" id="IPR044730">
    <property type="entry name" value="RNase_H-like_dom_plant"/>
</dbReference>
<dbReference type="InterPro" id="IPR012337">
    <property type="entry name" value="RNaseH-like_sf"/>
</dbReference>
<dbReference type="CDD" id="cd06222">
    <property type="entry name" value="RNase_H_like"/>
    <property type="match status" value="1"/>
</dbReference>
<evidence type="ECO:0000259" key="4">
    <source>
        <dbReference type="PROSITE" id="PS50879"/>
    </source>
</evidence>
<dbReference type="CDD" id="cd01650">
    <property type="entry name" value="RT_nLTR_like"/>
    <property type="match status" value="1"/>
</dbReference>
<dbReference type="GO" id="GO:0004523">
    <property type="term" value="F:RNA-DNA hybrid ribonuclease activity"/>
    <property type="evidence" value="ECO:0007669"/>
    <property type="project" value="InterPro"/>
</dbReference>
<feature type="compositionally biased region" description="Basic and acidic residues" evidence="2">
    <location>
        <begin position="467"/>
        <end position="477"/>
    </location>
</feature>
<keyword evidence="1" id="KW-0862">Zinc</keyword>
<evidence type="ECO:0000313" key="6">
    <source>
        <dbReference type="Proteomes" id="UP001054252"/>
    </source>
</evidence>
<accession>A0AAV5MAR6</accession>
<dbReference type="InterPro" id="IPR025558">
    <property type="entry name" value="DUF4283"/>
</dbReference>
<dbReference type="GO" id="GO:0008270">
    <property type="term" value="F:zinc ion binding"/>
    <property type="evidence" value="ECO:0007669"/>
    <property type="project" value="UniProtKB-KW"/>
</dbReference>
<evidence type="ECO:0000256" key="1">
    <source>
        <dbReference type="PROSITE-ProRule" id="PRU00047"/>
    </source>
</evidence>
<dbReference type="InterPro" id="IPR001878">
    <property type="entry name" value="Znf_CCHC"/>
</dbReference>
<organism evidence="5 6">
    <name type="scientific">Rubroshorea leprosula</name>
    <dbReference type="NCBI Taxonomy" id="152421"/>
    <lineage>
        <taxon>Eukaryota</taxon>
        <taxon>Viridiplantae</taxon>
        <taxon>Streptophyta</taxon>
        <taxon>Embryophyta</taxon>
        <taxon>Tracheophyta</taxon>
        <taxon>Spermatophyta</taxon>
        <taxon>Magnoliopsida</taxon>
        <taxon>eudicotyledons</taxon>
        <taxon>Gunneridae</taxon>
        <taxon>Pentapetalae</taxon>
        <taxon>rosids</taxon>
        <taxon>malvids</taxon>
        <taxon>Malvales</taxon>
        <taxon>Dipterocarpaceae</taxon>
        <taxon>Rubroshorea</taxon>
    </lineage>
</organism>